<evidence type="ECO:0000313" key="11">
    <source>
        <dbReference type="EMBL" id="AJA44574.1"/>
    </source>
</evidence>
<feature type="domain" description="Porphobilinogen deaminase N-terminal" evidence="9">
    <location>
        <begin position="6"/>
        <end position="213"/>
    </location>
</feature>
<dbReference type="PANTHER" id="PTHR11557:SF0">
    <property type="entry name" value="PORPHOBILINOGEN DEAMINASE"/>
    <property type="match status" value="1"/>
</dbReference>
<dbReference type="Pfam" id="PF03900">
    <property type="entry name" value="Porphobil_deamC"/>
    <property type="match status" value="1"/>
</dbReference>
<dbReference type="InterPro" id="IPR022417">
    <property type="entry name" value="Porphobilin_deaminase_N"/>
</dbReference>
<dbReference type="NCBIfam" id="TIGR00212">
    <property type="entry name" value="hemC"/>
    <property type="match status" value="1"/>
</dbReference>
<keyword evidence="12" id="KW-1185">Reference proteome</keyword>
<dbReference type="RefSeq" id="WP_039104117.1">
    <property type="nucleotide sequence ID" value="NZ_CP009056.1"/>
</dbReference>
<dbReference type="EMBL" id="CP009056">
    <property type="protein sequence ID" value="AJA44574.1"/>
    <property type="molecule type" value="Genomic_DNA"/>
</dbReference>
<evidence type="ECO:0000256" key="7">
    <source>
        <dbReference type="ARBA" id="ARBA00048169"/>
    </source>
</evidence>
<dbReference type="STRING" id="1267021.FPB0191_00745"/>
<dbReference type="GO" id="GO:0005737">
    <property type="term" value="C:cytoplasm"/>
    <property type="evidence" value="ECO:0007669"/>
    <property type="project" value="UniProtKB-UniRule"/>
</dbReference>
<name>A0A0A7RZ50_FRIPE</name>
<feature type="modified residue" description="S-(dipyrrolylmethanemethyl)cysteine" evidence="8">
    <location>
        <position position="242"/>
    </location>
</feature>
<dbReference type="Gene3D" id="3.30.160.40">
    <property type="entry name" value="Porphobilinogen deaminase, C-terminal domain"/>
    <property type="match status" value="1"/>
</dbReference>
<dbReference type="FunFam" id="3.40.190.10:FF:000005">
    <property type="entry name" value="Porphobilinogen deaminase"/>
    <property type="match status" value="1"/>
</dbReference>
<dbReference type="PIRSF" id="PIRSF001438">
    <property type="entry name" value="4pyrrol_synth_OHMeBilane_synth"/>
    <property type="match status" value="1"/>
</dbReference>
<dbReference type="GO" id="GO:0006782">
    <property type="term" value="P:protoporphyrinogen IX biosynthetic process"/>
    <property type="evidence" value="ECO:0007669"/>
    <property type="project" value="UniProtKB-UniRule"/>
</dbReference>
<comment type="function">
    <text evidence="1 8">Tetrapolymerization of the monopyrrole PBG into the hydroxymethylbilane pre-uroporphyrinogen in several discrete steps.</text>
</comment>
<dbReference type="KEGG" id="fpp:FPB0191_00745"/>
<comment type="subunit">
    <text evidence="4 8">Monomer.</text>
</comment>
<keyword evidence="5 8" id="KW-0808">Transferase</keyword>
<dbReference type="SUPFAM" id="SSF54782">
    <property type="entry name" value="Porphobilinogen deaminase (hydroxymethylbilane synthase), C-terminal domain"/>
    <property type="match status" value="1"/>
</dbReference>
<dbReference type="HOGENOM" id="CLU_019704_0_2_6"/>
<sequence length="306" mass="33493">MHNNTIKIATRKSPLALWQANYVKTQLTHFHPDLCVELVPMVTQGDILLDSPLSKIGGKGLFVKQLEVALLNGEADIAVHSIKDIPTNFPSGLTLTTICARDEIRDAFVSNHYESLDTLPAGAIVGTSSLRRQCQLKARYPHLIIKDLRGNVGTRLSKLDKNEYDAIILAAVGLKRLNLIERIKQFIPIEIMLPAVGQGAIGIESRVNDSRINNLLNPLDDEKTRCCIIAERAMNQHLNGSCQVPIAAYSILNGNRLTLRGLVGSTNGKYLISKQISGDKHSPQEIGICLAEQLLALGADEILAQI</sequence>
<evidence type="ECO:0000256" key="3">
    <source>
        <dbReference type="ARBA" id="ARBA00005638"/>
    </source>
</evidence>
<dbReference type="CDD" id="cd13646">
    <property type="entry name" value="PBP2_EcHMBS_like"/>
    <property type="match status" value="1"/>
</dbReference>
<gene>
    <name evidence="8" type="primary">hemC</name>
    <name evidence="11" type="ORF">FPB0191_00745</name>
</gene>
<dbReference type="InterPro" id="IPR022419">
    <property type="entry name" value="Porphobilin_deaminase_cofac_BS"/>
</dbReference>
<dbReference type="PROSITE" id="PS00533">
    <property type="entry name" value="PORPHOBILINOGEN_DEAM"/>
    <property type="match status" value="1"/>
</dbReference>
<evidence type="ECO:0000256" key="4">
    <source>
        <dbReference type="ARBA" id="ARBA00011245"/>
    </source>
</evidence>
<dbReference type="SUPFAM" id="SSF53850">
    <property type="entry name" value="Periplasmic binding protein-like II"/>
    <property type="match status" value="1"/>
</dbReference>
<dbReference type="Gene3D" id="3.40.190.10">
    <property type="entry name" value="Periplasmic binding protein-like II"/>
    <property type="match status" value="2"/>
</dbReference>
<dbReference type="InterPro" id="IPR036803">
    <property type="entry name" value="Porphobilinogen_deaminase_C_sf"/>
</dbReference>
<comment type="pathway">
    <text evidence="2">Porphyrin-containing compound metabolism; protoporphyrin-IX biosynthesis; coproporphyrinogen-III from 5-aminolevulinate: step 2/4.</text>
</comment>
<proteinExistence type="inferred from homology"/>
<dbReference type="Proteomes" id="UP000030901">
    <property type="component" value="Chromosome"/>
</dbReference>
<dbReference type="FunFam" id="3.40.190.10:FF:000004">
    <property type="entry name" value="Porphobilinogen deaminase"/>
    <property type="match status" value="1"/>
</dbReference>
<dbReference type="PANTHER" id="PTHR11557">
    <property type="entry name" value="PORPHOBILINOGEN DEAMINASE"/>
    <property type="match status" value="1"/>
</dbReference>
<protein>
    <recommendedName>
        <fullName evidence="8">Porphobilinogen deaminase</fullName>
        <shortName evidence="8">PBG</shortName>
        <ecNumber evidence="8">2.5.1.61</ecNumber>
    </recommendedName>
    <alternativeName>
        <fullName evidence="8">Hydroxymethylbilane synthase</fullName>
        <shortName evidence="8">HMBS</shortName>
    </alternativeName>
    <alternativeName>
        <fullName evidence="8">Pre-uroporphyrinogen synthase</fullName>
    </alternativeName>
</protein>
<dbReference type="GO" id="GO:0004418">
    <property type="term" value="F:hydroxymethylbilane synthase activity"/>
    <property type="evidence" value="ECO:0007669"/>
    <property type="project" value="UniProtKB-UniRule"/>
</dbReference>
<evidence type="ECO:0000256" key="2">
    <source>
        <dbReference type="ARBA" id="ARBA00004735"/>
    </source>
</evidence>
<evidence type="ECO:0000256" key="5">
    <source>
        <dbReference type="ARBA" id="ARBA00022679"/>
    </source>
</evidence>
<comment type="cofactor">
    <cofactor evidence="8">
        <name>dipyrromethane</name>
        <dbReference type="ChEBI" id="CHEBI:60342"/>
    </cofactor>
    <text evidence="8">Binds 1 dipyrromethane group covalently.</text>
</comment>
<comment type="miscellaneous">
    <text evidence="8">The porphobilinogen subunits are added to the dipyrromethane group.</text>
</comment>
<feature type="domain" description="Porphobilinogen deaminase C-terminal" evidence="10">
    <location>
        <begin position="227"/>
        <end position="295"/>
    </location>
</feature>
<accession>A0A0A7RZ50</accession>
<evidence type="ECO:0000259" key="9">
    <source>
        <dbReference type="Pfam" id="PF01379"/>
    </source>
</evidence>
<dbReference type="EC" id="2.5.1.61" evidence="8"/>
<dbReference type="HAMAP" id="MF_00260">
    <property type="entry name" value="Porphobil_deam"/>
    <property type="match status" value="1"/>
</dbReference>
<dbReference type="InterPro" id="IPR022418">
    <property type="entry name" value="Porphobilinogen_deaminase_C"/>
</dbReference>
<evidence type="ECO:0000256" key="6">
    <source>
        <dbReference type="ARBA" id="ARBA00023244"/>
    </source>
</evidence>
<keyword evidence="6 8" id="KW-0627">Porphyrin biosynthesis</keyword>
<evidence type="ECO:0000259" key="10">
    <source>
        <dbReference type="Pfam" id="PF03900"/>
    </source>
</evidence>
<dbReference type="AlphaFoldDB" id="A0A0A7RZ50"/>
<dbReference type="InterPro" id="IPR000860">
    <property type="entry name" value="HemC"/>
</dbReference>
<comment type="similarity">
    <text evidence="3 8">Belongs to the HMBS family.</text>
</comment>
<evidence type="ECO:0000256" key="8">
    <source>
        <dbReference type="HAMAP-Rule" id="MF_00260"/>
    </source>
</evidence>
<evidence type="ECO:0000256" key="1">
    <source>
        <dbReference type="ARBA" id="ARBA00002869"/>
    </source>
</evidence>
<dbReference type="PRINTS" id="PR00151">
    <property type="entry name" value="PORPHBDMNASE"/>
</dbReference>
<dbReference type="Pfam" id="PF01379">
    <property type="entry name" value="Porphobil_deam"/>
    <property type="match status" value="1"/>
</dbReference>
<comment type="catalytic activity">
    <reaction evidence="7 8">
        <text>4 porphobilinogen + H2O = hydroxymethylbilane + 4 NH4(+)</text>
        <dbReference type="Rhea" id="RHEA:13185"/>
        <dbReference type="ChEBI" id="CHEBI:15377"/>
        <dbReference type="ChEBI" id="CHEBI:28938"/>
        <dbReference type="ChEBI" id="CHEBI:57845"/>
        <dbReference type="ChEBI" id="CHEBI:58126"/>
        <dbReference type="EC" id="2.5.1.61"/>
    </reaction>
</comment>
<evidence type="ECO:0000313" key="12">
    <source>
        <dbReference type="Proteomes" id="UP000030901"/>
    </source>
</evidence>
<reference evidence="11 12" key="1">
    <citation type="journal article" date="2014" name="Appl. Environ. Microbiol.">
        <title>Gut symbionts from distinct hosts exhibit genotoxic activity via divergent colibactin biosynthetic pathways.</title>
        <authorList>
            <person name="Engel P."/>
            <person name="Vizcaino M.I."/>
            <person name="Crawford J.M."/>
        </authorList>
    </citation>
    <scope>NUCLEOTIDE SEQUENCE [LARGE SCALE GENOMIC DNA]</scope>
    <source>
        <strain evidence="11 12">PEB0191</strain>
    </source>
</reference>
<dbReference type="UniPathway" id="UPA00251">
    <property type="reaction ID" value="UER00319"/>
</dbReference>
<organism evidence="11 12">
    <name type="scientific">Frischella perrara</name>
    <dbReference type="NCBI Taxonomy" id="1267021"/>
    <lineage>
        <taxon>Bacteria</taxon>
        <taxon>Pseudomonadati</taxon>
        <taxon>Pseudomonadota</taxon>
        <taxon>Gammaproteobacteria</taxon>
        <taxon>Orbales</taxon>
        <taxon>Orbaceae</taxon>
        <taxon>Frischella</taxon>
    </lineage>
</organism>